<dbReference type="Gene3D" id="2.70.98.30">
    <property type="entry name" value="Golgi alpha-mannosidase II, domain 4"/>
    <property type="match status" value="1"/>
</dbReference>
<dbReference type="Gene3D" id="2.60.40.1180">
    <property type="entry name" value="Golgi alpha-mannosidase II"/>
    <property type="match status" value="1"/>
</dbReference>
<dbReference type="InterPro" id="IPR015341">
    <property type="entry name" value="Glyco_hydro_38_cen"/>
</dbReference>
<dbReference type="PANTHER" id="PTHR11607:SF70">
    <property type="entry name" value="ALPHA-MANNOSIDASE"/>
    <property type="match status" value="1"/>
</dbReference>
<dbReference type="PANTHER" id="PTHR11607">
    <property type="entry name" value="ALPHA-MANNOSIDASE"/>
    <property type="match status" value="1"/>
</dbReference>
<evidence type="ECO:0000256" key="5">
    <source>
        <dbReference type="ARBA" id="ARBA00023295"/>
    </source>
</evidence>
<dbReference type="SUPFAM" id="SSF74650">
    <property type="entry name" value="Galactose mutarotase-like"/>
    <property type="match status" value="1"/>
</dbReference>
<dbReference type="InterPro" id="IPR037094">
    <property type="entry name" value="Glyco_hydro_38_cen_sf"/>
</dbReference>
<proteinExistence type="inferred from homology"/>
<gene>
    <name evidence="10" type="ORF">ODALV1_LOCUS750</name>
</gene>
<feature type="transmembrane region" description="Helical" evidence="8">
    <location>
        <begin position="15"/>
        <end position="35"/>
    </location>
</feature>
<dbReference type="InterPro" id="IPR013780">
    <property type="entry name" value="Glyco_hydro_b"/>
</dbReference>
<comment type="similarity">
    <text evidence="1 6">Belongs to the glycosyl hydrolase 38 family.</text>
</comment>
<comment type="caution">
    <text evidence="10">The sequence shown here is derived from an EMBL/GenBank/DDBJ whole genome shotgun (WGS) entry which is preliminary data.</text>
</comment>
<keyword evidence="2 6" id="KW-0479">Metal-binding</keyword>
<keyword evidence="8" id="KW-0472">Membrane</keyword>
<feature type="compositionally biased region" description="Polar residues" evidence="7">
    <location>
        <begin position="122"/>
        <end position="135"/>
    </location>
</feature>
<dbReference type="InterPro" id="IPR028995">
    <property type="entry name" value="Glyco_hydro_57/38_cen_sf"/>
</dbReference>
<dbReference type="InterPro" id="IPR050843">
    <property type="entry name" value="Glycosyl_Hydrlase_38"/>
</dbReference>
<dbReference type="Proteomes" id="UP001642540">
    <property type="component" value="Unassembled WGS sequence"/>
</dbReference>
<dbReference type="Pfam" id="PF07748">
    <property type="entry name" value="Glyco_hydro_38C"/>
    <property type="match status" value="1"/>
</dbReference>
<evidence type="ECO:0000256" key="2">
    <source>
        <dbReference type="ARBA" id="ARBA00022723"/>
    </source>
</evidence>
<evidence type="ECO:0000313" key="10">
    <source>
        <dbReference type="EMBL" id="CAL8069398.1"/>
    </source>
</evidence>
<keyword evidence="11" id="KW-1185">Reference proteome</keyword>
<sequence length="1225" mass="139210">MPLKIASLLLKPRNLRFIVLTLIAGTLVVAIYHMYYGGMPDKPLPTNLVPADNLVGGIDNNDIDLAPPPLIGDSDYGNSNIGRQEEFHPARRNDLSGQDLRPSGSSRDTHQRHQLARGFNYGPTSTVSHQSGRSNSGRDKCFKIEAFLPDFDASKVYPNLEFDASWITTREYWNADFEKRYQSIVKRDKDSKKERARPSHNLPQVPPLKVIVIPHSHNDPGWLKTFEGYFYAQTKEILDNAVEKLTEFKHMKFLWSEISFLSKWWQHAHPTKRAMLQQLVKEGRVEIVTGGWVMTDEATVNLYSMIDQLVEGHQWVKAHLGVVPKSSWSVDPFGHGSVFPYILQASSIQGMVIQRIHYGWKKWFLDQQKGDFKWMQRWDTNGKYGIKCHNAPWDIYSIKHSCGPFPQICLNFDFRNISGEYSENYLVSSPITSTNVKQKAELMLEQYGRTASMFTHNVAMISMGDDFRFHRSIEWDQQYTNYMKLFDHINANKQMYNNAEVQFGTVSDYFKAVEERSYEYPSFSGDFFVYSDIFSEGRPAYWSGYFSTRPYWKKFYRETENVVRGAEILFTFANALVHQRGDEESIKVLNHEYETLTVARRWLALFAHHDATTGTSKQDTMNDYGFKLLEAMQYGTTAQLASIATILFGHSNNSRIQTDYELERFGELPRQLPLVFHGPNVIKKVVLYNSLGRKRMHLTKIVVMNPDVEVIGPDGQAIISQLNPVLELTEHNMIISGQVFEVVFFAELAPLSVSVFELRIAKPNGKSNAIRSLVYCKQCTSPSPIFEINSIQSGDIQLNNERLQLLFDRSSGFLLKVTKLKDKTSTNISMKFGGYASTDFRSGAYLLMPDTNTEQEIPFRYSANPVKVFIVSGPLYSELSVSHSPLLVSTRLMHTGGDMYEEAIFVQNQVDLGKHNGEIFIRFDTDIESTAKLNHPDFEGLDQPTLYTDQAGFTFEKRVKIPKIRYEGNTYPVNTMAYLQDETPNLRFTFMVDRSHGCTSMEVGRLECMIERRTLFDDSRGMGEGVTDNRPTVSNYVIFLEKLGGVIGSENTAYQKSLPTLSAHHLSQELSYPSFMYVYNDDKYEPLSGTSTSPSQPDVISILNQELPCDVNLINLRTLTDASLDFDLNLPSTNALLIAHRFGYLCTSGDCGGSSSSNNPNPLSLFYPNTTFNGVQVSSIVQTDLTGVSSTQSYNNFHSHKNLSHLHQILGEPFEIASVLVAFQQ</sequence>
<evidence type="ECO:0000259" key="9">
    <source>
        <dbReference type="SMART" id="SM00872"/>
    </source>
</evidence>
<keyword evidence="8" id="KW-1133">Transmembrane helix</keyword>
<dbReference type="Gene3D" id="3.20.110.10">
    <property type="entry name" value="Glycoside hydrolase 38, N terminal domain"/>
    <property type="match status" value="1"/>
</dbReference>
<evidence type="ECO:0000256" key="4">
    <source>
        <dbReference type="ARBA" id="ARBA00022833"/>
    </source>
</evidence>
<keyword evidence="4 6" id="KW-0862">Zinc</keyword>
<dbReference type="InterPro" id="IPR011330">
    <property type="entry name" value="Glyco_hydro/deAcase_b/a-brl"/>
</dbReference>
<reference evidence="10 11" key="1">
    <citation type="submission" date="2024-08" db="EMBL/GenBank/DDBJ databases">
        <authorList>
            <person name="Cucini C."/>
            <person name="Frati F."/>
        </authorList>
    </citation>
    <scope>NUCLEOTIDE SEQUENCE [LARGE SCALE GENOMIC DNA]</scope>
</reference>
<dbReference type="EC" id="3.2.1.-" evidence="6"/>
<feature type="domain" description="Glycoside hydrolase family 38 central" evidence="9">
    <location>
        <begin position="540"/>
        <end position="628"/>
    </location>
</feature>
<comment type="cofactor">
    <cofactor evidence="6">
        <name>Zn(2+)</name>
        <dbReference type="ChEBI" id="CHEBI:29105"/>
    </cofactor>
    <text evidence="6">Binds 1 zinc ion per subunit.</text>
</comment>
<dbReference type="EMBL" id="CAXLJM020000004">
    <property type="protein sequence ID" value="CAL8069398.1"/>
    <property type="molecule type" value="Genomic_DNA"/>
</dbReference>
<dbReference type="Gene3D" id="1.20.1270.50">
    <property type="entry name" value="Glycoside hydrolase family 38, central domain"/>
    <property type="match status" value="1"/>
</dbReference>
<keyword evidence="3 6" id="KW-0378">Hydrolase</keyword>
<accession>A0ABP1PMU2</accession>
<organism evidence="10 11">
    <name type="scientific">Orchesella dallaii</name>
    <dbReference type="NCBI Taxonomy" id="48710"/>
    <lineage>
        <taxon>Eukaryota</taxon>
        <taxon>Metazoa</taxon>
        <taxon>Ecdysozoa</taxon>
        <taxon>Arthropoda</taxon>
        <taxon>Hexapoda</taxon>
        <taxon>Collembola</taxon>
        <taxon>Entomobryomorpha</taxon>
        <taxon>Entomobryoidea</taxon>
        <taxon>Orchesellidae</taxon>
        <taxon>Orchesellinae</taxon>
        <taxon>Orchesella</taxon>
    </lineage>
</organism>
<keyword evidence="5 6" id="KW-0326">Glycosidase</keyword>
<evidence type="ECO:0000256" key="7">
    <source>
        <dbReference type="SAM" id="MobiDB-lite"/>
    </source>
</evidence>
<dbReference type="InterPro" id="IPR000602">
    <property type="entry name" value="Glyco_hydro_38_N"/>
</dbReference>
<dbReference type="Pfam" id="PF01074">
    <property type="entry name" value="Glyco_hydro_38N"/>
    <property type="match status" value="1"/>
</dbReference>
<keyword evidence="8" id="KW-0812">Transmembrane</keyword>
<dbReference type="SUPFAM" id="SSF88688">
    <property type="entry name" value="Families 57/38 glycoside transferase middle domain"/>
    <property type="match status" value="1"/>
</dbReference>
<dbReference type="InterPro" id="IPR011013">
    <property type="entry name" value="Gal_mutarotase_sf_dom"/>
</dbReference>
<evidence type="ECO:0000256" key="8">
    <source>
        <dbReference type="SAM" id="Phobius"/>
    </source>
</evidence>
<feature type="region of interest" description="Disordered" evidence="7">
    <location>
        <begin position="87"/>
        <end position="136"/>
    </location>
</feature>
<dbReference type="Pfam" id="PF09261">
    <property type="entry name" value="Alpha-mann_mid"/>
    <property type="match status" value="1"/>
</dbReference>
<dbReference type="SMART" id="SM00872">
    <property type="entry name" value="Alpha-mann_mid"/>
    <property type="match status" value="1"/>
</dbReference>
<dbReference type="InterPro" id="IPR011682">
    <property type="entry name" value="Glyco_hydro_38_C"/>
</dbReference>
<protein>
    <recommendedName>
        <fullName evidence="6">Alpha-mannosidase</fullName>
        <ecNumber evidence="6">3.2.1.-</ecNumber>
    </recommendedName>
</protein>
<evidence type="ECO:0000256" key="3">
    <source>
        <dbReference type="ARBA" id="ARBA00022801"/>
    </source>
</evidence>
<dbReference type="InterPro" id="IPR027291">
    <property type="entry name" value="Glyco_hydro_38_N_sf"/>
</dbReference>
<evidence type="ECO:0000256" key="1">
    <source>
        <dbReference type="ARBA" id="ARBA00009792"/>
    </source>
</evidence>
<name>A0ABP1PMU2_9HEXA</name>
<evidence type="ECO:0000256" key="6">
    <source>
        <dbReference type="RuleBase" id="RU361199"/>
    </source>
</evidence>
<evidence type="ECO:0000313" key="11">
    <source>
        <dbReference type="Proteomes" id="UP001642540"/>
    </source>
</evidence>
<dbReference type="SUPFAM" id="SSF88713">
    <property type="entry name" value="Glycoside hydrolase/deacetylase"/>
    <property type="match status" value="1"/>
</dbReference>